<proteinExistence type="predicted"/>
<keyword evidence="2" id="KW-1185">Reference proteome</keyword>
<evidence type="ECO:0000313" key="2">
    <source>
        <dbReference type="Proteomes" id="UP000318288"/>
    </source>
</evidence>
<evidence type="ECO:0008006" key="3">
    <source>
        <dbReference type="Google" id="ProtNLM"/>
    </source>
</evidence>
<dbReference type="Gene3D" id="2.60.40.10">
    <property type="entry name" value="Immunoglobulins"/>
    <property type="match status" value="2"/>
</dbReference>
<dbReference type="PANTHER" id="PTHR37833">
    <property type="entry name" value="LIPOPROTEIN-RELATED"/>
    <property type="match status" value="1"/>
</dbReference>
<protein>
    <recommendedName>
        <fullName evidence="3">DUF1573 domain-containing protein</fullName>
    </recommendedName>
</protein>
<organism evidence="1 2">
    <name type="scientific">Rubripirellula tenax</name>
    <dbReference type="NCBI Taxonomy" id="2528015"/>
    <lineage>
        <taxon>Bacteria</taxon>
        <taxon>Pseudomonadati</taxon>
        <taxon>Planctomycetota</taxon>
        <taxon>Planctomycetia</taxon>
        <taxon>Pirellulales</taxon>
        <taxon>Pirellulaceae</taxon>
        <taxon>Rubripirellula</taxon>
    </lineage>
</organism>
<dbReference type="Proteomes" id="UP000318288">
    <property type="component" value="Unassembled WGS sequence"/>
</dbReference>
<sequence length="320" mass="35193">MVLGIVGFANIATADNYADKMFEVKTHDFRTVGRGTKCEYHFDFTNIYNEEVHVAAVRTSCGCTTPTLSADTLKTHEKASVVATFNTSTFIGQKAATITVVFDRPKYAEVQLKVSGFIRTDITFDPPEVAFGEVPSGEEREREVMITHNGNTDWEILDVRSHCSDLRVRLEPAERTSGQVRYRMAVRMNGDMSEGDIRERLTLISNDRSFPTTEMAISGRVRPTVSISPEAVSLGTTTAEGSAEKKLIVRGDEPFEISDVECADERFQFEVPVGSKKLHMVKLVYTGDGSTEPISQEIRIVTSLSGGKSATCIVTGTVSP</sequence>
<dbReference type="InterPro" id="IPR013783">
    <property type="entry name" value="Ig-like_fold"/>
</dbReference>
<dbReference type="RefSeq" id="WP_186775277.1">
    <property type="nucleotide sequence ID" value="NZ_SJPW01000001.1"/>
</dbReference>
<dbReference type="EMBL" id="SJPW01000001">
    <property type="protein sequence ID" value="TWU60093.1"/>
    <property type="molecule type" value="Genomic_DNA"/>
</dbReference>
<dbReference type="PANTHER" id="PTHR37833:SF1">
    <property type="entry name" value="SIGNAL PEPTIDE PROTEIN"/>
    <property type="match status" value="1"/>
</dbReference>
<dbReference type="AlphaFoldDB" id="A0A5C6FHR4"/>
<dbReference type="Pfam" id="PF07610">
    <property type="entry name" value="DUF1573"/>
    <property type="match status" value="1"/>
</dbReference>
<accession>A0A5C6FHR4</accession>
<dbReference type="InterPro" id="IPR011467">
    <property type="entry name" value="DUF1573"/>
</dbReference>
<name>A0A5C6FHR4_9BACT</name>
<comment type="caution">
    <text evidence="1">The sequence shown here is derived from an EMBL/GenBank/DDBJ whole genome shotgun (WGS) entry which is preliminary data.</text>
</comment>
<gene>
    <name evidence="1" type="ORF">Poly51_03670</name>
</gene>
<reference evidence="1 2" key="1">
    <citation type="submission" date="2019-02" db="EMBL/GenBank/DDBJ databases">
        <title>Deep-cultivation of Planctomycetes and their phenomic and genomic characterization uncovers novel biology.</title>
        <authorList>
            <person name="Wiegand S."/>
            <person name="Jogler M."/>
            <person name="Boedeker C."/>
            <person name="Pinto D."/>
            <person name="Vollmers J."/>
            <person name="Rivas-Marin E."/>
            <person name="Kohn T."/>
            <person name="Peeters S.H."/>
            <person name="Heuer A."/>
            <person name="Rast P."/>
            <person name="Oberbeckmann S."/>
            <person name="Bunk B."/>
            <person name="Jeske O."/>
            <person name="Meyerdierks A."/>
            <person name="Storesund J.E."/>
            <person name="Kallscheuer N."/>
            <person name="Luecker S."/>
            <person name="Lage O.M."/>
            <person name="Pohl T."/>
            <person name="Merkel B.J."/>
            <person name="Hornburger P."/>
            <person name="Mueller R.-W."/>
            <person name="Bruemmer F."/>
            <person name="Labrenz M."/>
            <person name="Spormann A.M."/>
            <person name="Op Den Camp H."/>
            <person name="Overmann J."/>
            <person name="Amann R."/>
            <person name="Jetten M.S.M."/>
            <person name="Mascher T."/>
            <person name="Medema M.H."/>
            <person name="Devos D.P."/>
            <person name="Kaster A.-K."/>
            <person name="Ovreas L."/>
            <person name="Rohde M."/>
            <person name="Galperin M.Y."/>
            <person name="Jogler C."/>
        </authorList>
    </citation>
    <scope>NUCLEOTIDE SEQUENCE [LARGE SCALE GENOMIC DNA]</scope>
    <source>
        <strain evidence="1 2">Poly51</strain>
    </source>
</reference>
<evidence type="ECO:0000313" key="1">
    <source>
        <dbReference type="EMBL" id="TWU60093.1"/>
    </source>
</evidence>